<comment type="similarity">
    <text evidence="1">Belongs to the glycosyl hydrolase 16 family.</text>
</comment>
<dbReference type="InterPro" id="IPR013320">
    <property type="entry name" value="ConA-like_dom_sf"/>
</dbReference>
<dbReference type="Gene3D" id="2.60.120.200">
    <property type="match status" value="1"/>
</dbReference>
<dbReference type="OrthoDB" id="9809583at2"/>
<dbReference type="EMBL" id="FQUU01000004">
    <property type="protein sequence ID" value="SHE89770.1"/>
    <property type="molecule type" value="Genomic_DNA"/>
</dbReference>
<organism evidence="3 4">
    <name type="scientific">Flavisolibacter ginsengisoli DSM 18119</name>
    <dbReference type="NCBI Taxonomy" id="1121884"/>
    <lineage>
        <taxon>Bacteria</taxon>
        <taxon>Pseudomonadati</taxon>
        <taxon>Bacteroidota</taxon>
        <taxon>Chitinophagia</taxon>
        <taxon>Chitinophagales</taxon>
        <taxon>Chitinophagaceae</taxon>
        <taxon>Flavisolibacter</taxon>
    </lineage>
</organism>
<evidence type="ECO:0000256" key="1">
    <source>
        <dbReference type="ARBA" id="ARBA00006865"/>
    </source>
</evidence>
<keyword evidence="4" id="KW-1185">Reference proteome</keyword>
<sequence length="271" mass="30873">MFQNKSKLLMATLVIGSMISSITGYSQEFKKLVWADEFNYKGLPDSTKWGYDIGRGCPDNCGWGNNELQFYTEKRSQNARVENGLLVIEARKENFANASYTSARLLSKNKGDWKYGRFEIKAKVPEGKGMWSAIWMLPTKWEYGGWPHSGEIDIMENVGYLPDSLFGTVHTGAYNGMRGTQKTGGVLRNDLSKAFHVYAMEWTPTTISFFLDGQKYHVFSNENKGSEEWPFDKDFHVLLNIAVGGNWGGKMGVDDSHFPQKMEIDYVRIYQ</sequence>
<accession>A0A1M4X8F2</accession>
<dbReference type="STRING" id="1121884.SAMN02745131_01381"/>
<dbReference type="RefSeq" id="WP_084079867.1">
    <property type="nucleotide sequence ID" value="NZ_FQUU01000004.1"/>
</dbReference>
<dbReference type="SUPFAM" id="SSF49899">
    <property type="entry name" value="Concanavalin A-like lectins/glucanases"/>
    <property type="match status" value="1"/>
</dbReference>
<protein>
    <submittedName>
        <fullName evidence="3">Glycosyl hydrolases family 16</fullName>
    </submittedName>
</protein>
<dbReference type="PANTHER" id="PTHR10963:SF55">
    <property type="entry name" value="GLYCOSIDE HYDROLASE FAMILY 16 PROTEIN"/>
    <property type="match status" value="1"/>
</dbReference>
<feature type="domain" description="GH16" evidence="2">
    <location>
        <begin position="20"/>
        <end position="271"/>
    </location>
</feature>
<keyword evidence="3" id="KW-0378">Hydrolase</keyword>
<gene>
    <name evidence="3" type="ORF">SAMN02745131_01381</name>
</gene>
<evidence type="ECO:0000313" key="3">
    <source>
        <dbReference type="EMBL" id="SHE89770.1"/>
    </source>
</evidence>
<evidence type="ECO:0000259" key="2">
    <source>
        <dbReference type="PROSITE" id="PS51762"/>
    </source>
</evidence>
<dbReference type="InterPro" id="IPR050546">
    <property type="entry name" value="Glycosyl_Hydrlase_16"/>
</dbReference>
<name>A0A1M4X8F2_9BACT</name>
<dbReference type="CDD" id="cd08023">
    <property type="entry name" value="GH16_laminarinase_like"/>
    <property type="match status" value="1"/>
</dbReference>
<dbReference type="Pfam" id="PF00722">
    <property type="entry name" value="Glyco_hydro_16"/>
    <property type="match status" value="1"/>
</dbReference>
<dbReference type="Proteomes" id="UP000184048">
    <property type="component" value="Unassembled WGS sequence"/>
</dbReference>
<dbReference type="PROSITE" id="PS51762">
    <property type="entry name" value="GH16_2"/>
    <property type="match status" value="1"/>
</dbReference>
<dbReference type="AlphaFoldDB" id="A0A1M4X8F2"/>
<dbReference type="PANTHER" id="PTHR10963">
    <property type="entry name" value="GLYCOSYL HYDROLASE-RELATED"/>
    <property type="match status" value="1"/>
</dbReference>
<dbReference type="InterPro" id="IPR000757">
    <property type="entry name" value="Beta-glucanase-like"/>
</dbReference>
<evidence type="ECO:0000313" key="4">
    <source>
        <dbReference type="Proteomes" id="UP000184048"/>
    </source>
</evidence>
<dbReference type="GO" id="GO:0005975">
    <property type="term" value="P:carbohydrate metabolic process"/>
    <property type="evidence" value="ECO:0007669"/>
    <property type="project" value="InterPro"/>
</dbReference>
<proteinExistence type="inferred from homology"/>
<dbReference type="GO" id="GO:0004553">
    <property type="term" value="F:hydrolase activity, hydrolyzing O-glycosyl compounds"/>
    <property type="evidence" value="ECO:0007669"/>
    <property type="project" value="InterPro"/>
</dbReference>
<reference evidence="3 4" key="1">
    <citation type="submission" date="2016-11" db="EMBL/GenBank/DDBJ databases">
        <authorList>
            <person name="Jaros S."/>
            <person name="Januszkiewicz K."/>
            <person name="Wedrychowicz H."/>
        </authorList>
    </citation>
    <scope>NUCLEOTIDE SEQUENCE [LARGE SCALE GENOMIC DNA]</scope>
    <source>
        <strain evidence="3 4">DSM 18119</strain>
    </source>
</reference>